<sequence>MKLDARWKAAILSVAGTLAMMAAAPCVARTHLAEALSYVWRETDGRWLEALCRYLGLSKARGTGRLSFETSLDERGAVPNQVSGTGKKVRS</sequence>
<evidence type="ECO:0000256" key="1">
    <source>
        <dbReference type="SAM" id="SignalP"/>
    </source>
</evidence>
<dbReference type="RefSeq" id="WP_167555882.1">
    <property type="nucleotide sequence ID" value="NZ_CP012914.1"/>
</dbReference>
<reference evidence="2 3" key="1">
    <citation type="submission" date="2023-11" db="EMBL/GenBank/DDBJ databases">
        <title>MicrobeMod: A computational toolkit for identifying prokaryotic methylation and restriction-modification with nanopore sequencing.</title>
        <authorList>
            <person name="Crits-Christoph A."/>
            <person name="Kang S.C."/>
            <person name="Lee H."/>
            <person name="Ostrov N."/>
        </authorList>
    </citation>
    <scope>NUCLEOTIDE SEQUENCE [LARGE SCALE GENOMIC DNA]</scope>
    <source>
        <strain evidence="2 3">ATCC 29145</strain>
    </source>
</reference>
<keyword evidence="1" id="KW-0732">Signal</keyword>
<protein>
    <submittedName>
        <fullName evidence="2">Uncharacterized protein</fullName>
    </submittedName>
</protein>
<feature type="chain" id="PRO_5046433188" evidence="1">
    <location>
        <begin position="29"/>
        <end position="91"/>
    </location>
</feature>
<dbReference type="GeneID" id="62009399"/>
<dbReference type="EMBL" id="JAWXYC010000004">
    <property type="protein sequence ID" value="MDX5952438.1"/>
    <property type="molecule type" value="Genomic_DNA"/>
</dbReference>
<accession>A0ABU4P3W7</accession>
<evidence type="ECO:0000313" key="2">
    <source>
        <dbReference type="EMBL" id="MDX5952438.1"/>
    </source>
</evidence>
<name>A0ABU4P3W7_AZOBR</name>
<comment type="caution">
    <text evidence="2">The sequence shown here is derived from an EMBL/GenBank/DDBJ whole genome shotgun (WGS) entry which is preliminary data.</text>
</comment>
<feature type="signal peptide" evidence="1">
    <location>
        <begin position="1"/>
        <end position="28"/>
    </location>
</feature>
<proteinExistence type="predicted"/>
<evidence type="ECO:0000313" key="3">
    <source>
        <dbReference type="Proteomes" id="UP001277471"/>
    </source>
</evidence>
<keyword evidence="3" id="KW-1185">Reference proteome</keyword>
<organism evidence="2 3">
    <name type="scientific">Azospirillum brasilense</name>
    <dbReference type="NCBI Taxonomy" id="192"/>
    <lineage>
        <taxon>Bacteria</taxon>
        <taxon>Pseudomonadati</taxon>
        <taxon>Pseudomonadota</taxon>
        <taxon>Alphaproteobacteria</taxon>
        <taxon>Rhodospirillales</taxon>
        <taxon>Azospirillaceae</taxon>
        <taxon>Azospirillum</taxon>
    </lineage>
</organism>
<gene>
    <name evidence="2" type="ORF">SIM66_14760</name>
</gene>
<dbReference type="Proteomes" id="UP001277471">
    <property type="component" value="Unassembled WGS sequence"/>
</dbReference>